<evidence type="ECO:0000256" key="1">
    <source>
        <dbReference type="ARBA" id="ARBA00004141"/>
    </source>
</evidence>
<reference evidence="11 12" key="1">
    <citation type="submission" date="2024-06" db="EMBL/GenBank/DDBJ databases">
        <authorList>
            <person name="Kraege A."/>
            <person name="Thomma B."/>
        </authorList>
    </citation>
    <scope>NUCLEOTIDE SEQUENCE [LARGE SCALE GENOMIC DNA]</scope>
</reference>
<evidence type="ECO:0000256" key="7">
    <source>
        <dbReference type="ARBA" id="ARBA00023065"/>
    </source>
</evidence>
<sequence length="839" mass="93978">MKNFRSEEMALMQLMMPAESAHDTVEALGEVGLLQFKDLNKDKSAFQRTFANQVKRCDDMARKLRFFTDQVEKSGLITGSRLGADNEYQFDELEGRLEELERELLEVNGNAERLARSFSELVELQLVLEKASAFFDDAQHRASTATFQAQPADTGSGNDIGAPLLAEGLPEPKSMRLGFVAGTIAEDKLHSFERLLFRATRGNMFLKHSSVGTVVDPTTTEKVEKAVFVVFFAGERARSKVLKICEAFSANRYPFPEEPSRQRQMNAEVTARLRELQTTIEAGERHRDNVLQAIGSSLEAWVTQVKREKAVYHVLNMCSVDVTRKVLVAEAWCPVSAKPRVQEALREAAHTTSASVGTIFQPLATYEMPPTYFPVSKVTSCFQTIVDAYGIARYREANPAIFTVVTFPFLFAVMFGDVGHGFLMLLFSLYLVLNEKALGRINLNEMVDMCFGGRYCLLLMSIFSIYTGFIYNEMFSVPTTLFGTGHWACPTNPQINDRAQMHFQPDLCPEAFSDGLAMTSSQPYPFGIDPTWHGTRTELQFLNSVKMKLSILLGVIQMNGGILLSWFNMNYFRDQLSIYCEFIPQMIFLNGLFGYLCILIVSKWISGSTADLYHVMIYMFLSPGTGGLACLDASGNYGCKENIMFPGQGPLQVVLVVAALISVPIMLLPKPLVLQKRFKARQAQLEEYGRVSPHDEDEEAGGQGALRMAAPAHAHEEEFDFSEVIVHQMIHTIEFVLGAVSNTASYLRLWALSLAHSQLSAVFYDRVLMTALKFNSWAAVFIGFFVFACATLGVLMVMESLSAFLHALRLHWVEFQNKFYHGDGIQFKPFTFAASDLEL</sequence>
<dbReference type="Proteomes" id="UP001497392">
    <property type="component" value="Unassembled WGS sequence"/>
</dbReference>
<feature type="transmembrane region" description="Helical" evidence="9">
    <location>
        <begin position="587"/>
        <end position="606"/>
    </location>
</feature>
<dbReference type="Pfam" id="PF01496">
    <property type="entry name" value="V_ATPase_I"/>
    <property type="match status" value="1"/>
</dbReference>
<organism evidence="11 12">
    <name type="scientific">Coccomyxa viridis</name>
    <dbReference type="NCBI Taxonomy" id="1274662"/>
    <lineage>
        <taxon>Eukaryota</taxon>
        <taxon>Viridiplantae</taxon>
        <taxon>Chlorophyta</taxon>
        <taxon>core chlorophytes</taxon>
        <taxon>Trebouxiophyceae</taxon>
        <taxon>Trebouxiophyceae incertae sedis</taxon>
        <taxon>Coccomyxaceae</taxon>
        <taxon>Coccomyxa</taxon>
    </lineage>
</organism>
<evidence type="ECO:0000256" key="5">
    <source>
        <dbReference type="ARBA" id="ARBA00022781"/>
    </source>
</evidence>
<dbReference type="PANTHER" id="PTHR11629">
    <property type="entry name" value="VACUOLAR PROTON ATPASES"/>
    <property type="match status" value="1"/>
</dbReference>
<feature type="coiled-coil region" evidence="10">
    <location>
        <begin position="83"/>
        <end position="117"/>
    </location>
</feature>
<keyword evidence="10" id="KW-0175">Coiled coil</keyword>
<accession>A0ABP1G4M6</accession>
<evidence type="ECO:0000256" key="3">
    <source>
        <dbReference type="ARBA" id="ARBA00022448"/>
    </source>
</evidence>
<comment type="similarity">
    <text evidence="2 9">Belongs to the V-ATPase 116 kDa subunit family.</text>
</comment>
<keyword evidence="5 9" id="KW-0375">Hydrogen ion transport</keyword>
<feature type="transmembrane region" description="Helical" evidence="9">
    <location>
        <begin position="776"/>
        <end position="798"/>
    </location>
</feature>
<dbReference type="EMBL" id="CAXHTA020000011">
    <property type="protein sequence ID" value="CAL5224762.1"/>
    <property type="molecule type" value="Genomic_DNA"/>
</dbReference>
<gene>
    <name evidence="11" type="primary">g7500</name>
    <name evidence="11" type="ORF">VP750_LOCUS6421</name>
</gene>
<evidence type="ECO:0000256" key="2">
    <source>
        <dbReference type="ARBA" id="ARBA00009904"/>
    </source>
</evidence>
<name>A0ABP1G4M6_9CHLO</name>
<feature type="transmembrane region" description="Helical" evidence="9">
    <location>
        <begin position="549"/>
        <end position="567"/>
    </location>
</feature>
<feature type="transmembrane region" description="Helical" evidence="9">
    <location>
        <begin position="409"/>
        <end position="433"/>
    </location>
</feature>
<evidence type="ECO:0000256" key="9">
    <source>
        <dbReference type="RuleBase" id="RU361189"/>
    </source>
</evidence>
<evidence type="ECO:0000313" key="12">
    <source>
        <dbReference type="Proteomes" id="UP001497392"/>
    </source>
</evidence>
<comment type="caution">
    <text evidence="11">The sequence shown here is derived from an EMBL/GenBank/DDBJ whole genome shotgun (WGS) entry which is preliminary data.</text>
</comment>
<comment type="function">
    <text evidence="9">Essential component of the vacuolar proton pump (V-ATPase), a multimeric enzyme that catalyzes the translocation of protons across the membranes. Required for assembly and activity of the V-ATPase.</text>
</comment>
<proteinExistence type="inferred from homology"/>
<protein>
    <recommendedName>
        <fullName evidence="9">V-type proton ATPase subunit a</fullName>
    </recommendedName>
</protein>
<feature type="transmembrane region" description="Helical" evidence="9">
    <location>
        <begin position="651"/>
        <end position="669"/>
    </location>
</feature>
<dbReference type="InterPro" id="IPR026028">
    <property type="entry name" value="V-type_ATPase_116kDa_su_euka"/>
</dbReference>
<feature type="transmembrane region" description="Helical" evidence="9">
    <location>
        <begin position="454"/>
        <end position="471"/>
    </location>
</feature>
<dbReference type="PIRSF" id="PIRSF001293">
    <property type="entry name" value="ATP6V0A1"/>
    <property type="match status" value="1"/>
</dbReference>
<dbReference type="PANTHER" id="PTHR11629:SF63">
    <property type="entry name" value="V-TYPE PROTON ATPASE SUBUNIT A"/>
    <property type="match status" value="1"/>
</dbReference>
<keyword evidence="8 9" id="KW-0472">Membrane</keyword>
<comment type="subcellular location">
    <subcellularLocation>
        <location evidence="1">Membrane</location>
        <topology evidence="1">Multi-pass membrane protein</topology>
    </subcellularLocation>
</comment>
<evidence type="ECO:0000256" key="4">
    <source>
        <dbReference type="ARBA" id="ARBA00022692"/>
    </source>
</evidence>
<keyword evidence="6 9" id="KW-1133">Transmembrane helix</keyword>
<evidence type="ECO:0000256" key="10">
    <source>
        <dbReference type="SAM" id="Coils"/>
    </source>
</evidence>
<evidence type="ECO:0000313" key="11">
    <source>
        <dbReference type="EMBL" id="CAL5224762.1"/>
    </source>
</evidence>
<dbReference type="InterPro" id="IPR002490">
    <property type="entry name" value="V-ATPase_116kDa_su"/>
</dbReference>
<evidence type="ECO:0000256" key="8">
    <source>
        <dbReference type="ARBA" id="ARBA00023136"/>
    </source>
</evidence>
<keyword evidence="12" id="KW-1185">Reference proteome</keyword>
<keyword evidence="4 9" id="KW-0812">Transmembrane</keyword>
<evidence type="ECO:0000256" key="6">
    <source>
        <dbReference type="ARBA" id="ARBA00022989"/>
    </source>
</evidence>
<keyword evidence="3 9" id="KW-0813">Transport</keyword>
<keyword evidence="7 9" id="KW-0406">Ion transport</keyword>